<dbReference type="GO" id="GO:0003676">
    <property type="term" value="F:nucleic acid binding"/>
    <property type="evidence" value="ECO:0007669"/>
    <property type="project" value="InterPro"/>
</dbReference>
<comment type="caution">
    <text evidence="1">The sequence shown here is derived from an EMBL/GenBank/DDBJ whole genome shotgun (WGS) entry which is preliminary data.</text>
</comment>
<dbReference type="EMBL" id="DAASRP010000004">
    <property type="protein sequence ID" value="HAE6740993.1"/>
    <property type="molecule type" value="Genomic_DNA"/>
</dbReference>
<name>A0A735A7T0_SALNE</name>
<organism evidence="1">
    <name type="scientific">Salmonella newport</name>
    <dbReference type="NCBI Taxonomy" id="108619"/>
    <lineage>
        <taxon>Bacteria</taxon>
        <taxon>Pseudomonadati</taxon>
        <taxon>Pseudomonadota</taxon>
        <taxon>Gammaproteobacteria</taxon>
        <taxon>Enterobacterales</taxon>
        <taxon>Enterobacteriaceae</taxon>
        <taxon>Salmonella</taxon>
    </lineage>
</organism>
<gene>
    <name evidence="1" type="ORF">G4K95_001283</name>
</gene>
<reference evidence="1" key="2">
    <citation type="submission" date="2018-07" db="EMBL/GenBank/DDBJ databases">
        <authorList>
            <consortium name="NCBI Pathogen Detection Project"/>
        </authorList>
    </citation>
    <scope>NUCLEOTIDE SEQUENCE</scope>
    <source>
        <strain evidence="1">10-4660</strain>
    </source>
</reference>
<accession>A0A735A7T0</accession>
<protein>
    <submittedName>
        <fullName evidence="1">Transposase</fullName>
    </submittedName>
</protein>
<evidence type="ECO:0000313" key="1">
    <source>
        <dbReference type="EMBL" id="HAE6740993.1"/>
    </source>
</evidence>
<proteinExistence type="predicted"/>
<dbReference type="AlphaFoldDB" id="A0A735A7T0"/>
<dbReference type="Gene3D" id="3.30.420.10">
    <property type="entry name" value="Ribonuclease H-like superfamily/Ribonuclease H"/>
    <property type="match status" value="1"/>
</dbReference>
<dbReference type="InterPro" id="IPR036397">
    <property type="entry name" value="RNaseH_sf"/>
</dbReference>
<sequence>MKIIENSVWSVSGVEGLSDVLYRVLALYSETGSMVLYEISDNKITRPKFFYIEPFKLGIQAKKIVQLNYQIPVWMMATEDEIPEKNRLRRDKNFALITPLISDREFLFLYALNERSPILRNYATNNNISYTTIRQLLSNYWKYGRGKQSLTPAYAKSGGVGGKKSLKSVSVGRKKKGRVIVDGRSDIYVMSDLDTANIKKILQKYYLKPRGKSQTECWRIYLEEYFPELVSQTDKAVIPYPSLAQFRYCITKLFSLAQIARRRTTERDFLLNKRALAGSSANTDTLPGSVFEIDATVADVHLISELTGNVVGRPTVYLVVDRATRMITGMHVSYLYASWRAAAQALANCFSPKEAYCQLFGINDISDSRWPCSHVPTKLLCDNAELIGLKAQSAVVPFTELMFAPSYRADLKSIVESRFRILNHKAVHKLLGTTRGGLVVRGEARPQLSSCYTLKAFTQIMIRAVDEYNHALNKELLYINPLLLKNNLIATPVNSWNISVANFRFSGYQISEQEIISKLLYPDSASVTGKGIQYGNRFYECSDDEMVAARNFGHTRIDVRINDNSMDMIYIRKSKDTPFSQSELLSRRKIFRGMPHMEAEVVADIIDIHRSSNIITADSVELRKLIQKNELDGENLLKALRTKGHGRYKNIRENRKNEVLFAQQGGPIDTKDYYNLPPANNILILPGPEARKEWLAKQNNYYKKDK</sequence>
<reference evidence="1" key="1">
    <citation type="journal article" date="2018" name="Genome Biol.">
        <title>SKESA: strategic k-mer extension for scrupulous assemblies.</title>
        <authorList>
            <person name="Souvorov A."/>
            <person name="Agarwala R."/>
            <person name="Lipman D.J."/>
        </authorList>
    </citation>
    <scope>NUCLEOTIDE SEQUENCE</scope>
    <source>
        <strain evidence="1">10-4660</strain>
    </source>
</reference>